<dbReference type="GO" id="GO:0006811">
    <property type="term" value="P:monoatomic ion transport"/>
    <property type="evidence" value="ECO:0007669"/>
    <property type="project" value="InterPro"/>
</dbReference>
<feature type="transmembrane region" description="Helical" evidence="1">
    <location>
        <begin position="134"/>
        <end position="157"/>
    </location>
</feature>
<organism evidence="4">
    <name type="scientific">Gongylonema pulchrum</name>
    <dbReference type="NCBI Taxonomy" id="637853"/>
    <lineage>
        <taxon>Eukaryota</taxon>
        <taxon>Metazoa</taxon>
        <taxon>Ecdysozoa</taxon>
        <taxon>Nematoda</taxon>
        <taxon>Chromadorea</taxon>
        <taxon>Rhabditida</taxon>
        <taxon>Spirurina</taxon>
        <taxon>Spiruromorpha</taxon>
        <taxon>Spiruroidea</taxon>
        <taxon>Gongylonematidae</taxon>
        <taxon>Gongylonema</taxon>
    </lineage>
</organism>
<dbReference type="SUPFAM" id="SSF90112">
    <property type="entry name" value="Neurotransmitter-gated ion-channel transmembrane pore"/>
    <property type="match status" value="1"/>
</dbReference>
<dbReference type="InterPro" id="IPR038050">
    <property type="entry name" value="Neuro_actylchol_rec"/>
</dbReference>
<dbReference type="WBParaSite" id="GPUH_0001973001-mRNA-1">
    <property type="protein sequence ID" value="GPUH_0001973001-mRNA-1"/>
    <property type="gene ID" value="GPUH_0001973001"/>
</dbReference>
<keyword evidence="1" id="KW-1133">Transmembrane helix</keyword>
<protein>
    <submittedName>
        <fullName evidence="4">Neur_chan_memb domain-containing protein</fullName>
    </submittedName>
</protein>
<dbReference type="InterPro" id="IPR036719">
    <property type="entry name" value="Neuro-gated_channel_TM_sf"/>
</dbReference>
<keyword evidence="1" id="KW-0472">Membrane</keyword>
<gene>
    <name evidence="2" type="ORF">GPUH_LOCUS19698</name>
</gene>
<evidence type="ECO:0000313" key="2">
    <source>
        <dbReference type="EMBL" id="VDN34382.1"/>
    </source>
</evidence>
<proteinExistence type="predicted"/>
<accession>A0A183EFG4</accession>
<keyword evidence="1" id="KW-0812">Transmembrane</keyword>
<reference evidence="2 3" key="2">
    <citation type="submission" date="2018-11" db="EMBL/GenBank/DDBJ databases">
        <authorList>
            <consortium name="Pathogen Informatics"/>
        </authorList>
    </citation>
    <scope>NUCLEOTIDE SEQUENCE [LARGE SCALE GENOMIC DNA]</scope>
</reference>
<dbReference type="EMBL" id="UYRT01088990">
    <property type="protein sequence ID" value="VDN34382.1"/>
    <property type="molecule type" value="Genomic_DNA"/>
</dbReference>
<evidence type="ECO:0000256" key="1">
    <source>
        <dbReference type="SAM" id="Phobius"/>
    </source>
</evidence>
<evidence type="ECO:0000313" key="3">
    <source>
        <dbReference type="Proteomes" id="UP000271098"/>
    </source>
</evidence>
<dbReference type="GO" id="GO:0016020">
    <property type="term" value="C:membrane"/>
    <property type="evidence" value="ECO:0007669"/>
    <property type="project" value="InterPro"/>
</dbReference>
<evidence type="ECO:0000313" key="4">
    <source>
        <dbReference type="WBParaSite" id="GPUH_0001973001-mRNA-1"/>
    </source>
</evidence>
<dbReference type="Gene3D" id="1.20.58.390">
    <property type="entry name" value="Neurotransmitter-gated ion-channel transmembrane domain"/>
    <property type="match status" value="1"/>
</dbReference>
<dbReference type="Proteomes" id="UP000271098">
    <property type="component" value="Unassembled WGS sequence"/>
</dbReference>
<dbReference type="AlphaFoldDB" id="A0A183EFG4"/>
<sequence>MKLIIFQSVLSKSSVSVGDTKTAAQIVKKNDVAPADGVMSAKQNWARISLIVRNKNKGEPESAHGERLSSILKHKVSKLRTEGKRLSLWSSAAEFVRFTSETSTKKESSQVKSMKYRRQCTLEWEFLAVILDRVFLFFFTAVSLLITIGLIITARLAQPSIIDALENKQQ</sequence>
<reference evidence="4" key="1">
    <citation type="submission" date="2016-06" db="UniProtKB">
        <authorList>
            <consortium name="WormBaseParasite"/>
        </authorList>
    </citation>
    <scope>IDENTIFICATION</scope>
</reference>
<name>A0A183EFG4_9BILA</name>
<keyword evidence="3" id="KW-1185">Reference proteome</keyword>